<gene>
    <name evidence="2" type="ORF">US42_C0009G0042</name>
</gene>
<dbReference type="Proteomes" id="UP000034849">
    <property type="component" value="Unassembled WGS sequence"/>
</dbReference>
<dbReference type="EMBL" id="LBSX01000009">
    <property type="protein sequence ID" value="KKQ27452.1"/>
    <property type="molecule type" value="Genomic_DNA"/>
</dbReference>
<evidence type="ECO:0000313" key="2">
    <source>
        <dbReference type="EMBL" id="KKQ27452.1"/>
    </source>
</evidence>
<feature type="domain" description="Peptidase C39-like" evidence="1">
    <location>
        <begin position="22"/>
        <end position="168"/>
    </location>
</feature>
<dbReference type="InterPro" id="IPR039564">
    <property type="entry name" value="Peptidase_C39-like"/>
</dbReference>
<protein>
    <submittedName>
        <fullName evidence="2">von Willebrand factor type A</fullName>
    </submittedName>
</protein>
<evidence type="ECO:0000259" key="1">
    <source>
        <dbReference type="Pfam" id="PF13529"/>
    </source>
</evidence>
<dbReference type="Pfam" id="PF13529">
    <property type="entry name" value="Peptidase_C39_2"/>
    <property type="match status" value="1"/>
</dbReference>
<sequence>MRFTLICLFLFLIPNIVFGVNLNVPFTSQAPEGNWRQPWQDTCEEASIVMVDNFYQKNINKKIEVNQAKKEILQILKIKEIKWGKSLDENAEQVVKLINNYLPWEAKLIENPSLDQIKNEIDNNQPVIIPVYGKTLKNKNFKNGGPIYHMLVISGFDNETQEFITEEPGTRNGLDFRYSFATIMSALHDYLPYGKTAFGPKIAIFTSKEINGSGKLDADNDGLTKEQEFNYGSITWLNDSDGDGYADGFEVLNGYSPTKKLEKL</sequence>
<organism evidence="2 3">
    <name type="scientific">Candidatus Magasanikbacteria bacterium GW2011_GWC2_37_14</name>
    <dbReference type="NCBI Taxonomy" id="1619046"/>
    <lineage>
        <taxon>Bacteria</taxon>
        <taxon>Candidatus Magasanikiibacteriota</taxon>
    </lineage>
</organism>
<accession>A0A0G0GBV3</accession>
<dbReference type="Gene3D" id="3.90.70.10">
    <property type="entry name" value="Cysteine proteinases"/>
    <property type="match status" value="1"/>
</dbReference>
<reference evidence="2 3" key="1">
    <citation type="journal article" date="2015" name="Nature">
        <title>rRNA introns, odd ribosomes, and small enigmatic genomes across a large radiation of phyla.</title>
        <authorList>
            <person name="Brown C.T."/>
            <person name="Hug L.A."/>
            <person name="Thomas B.C."/>
            <person name="Sharon I."/>
            <person name="Castelle C.J."/>
            <person name="Singh A."/>
            <person name="Wilkins M.J."/>
            <person name="Williams K.H."/>
            <person name="Banfield J.F."/>
        </authorList>
    </citation>
    <scope>NUCLEOTIDE SEQUENCE [LARGE SCALE GENOMIC DNA]</scope>
</reference>
<dbReference type="STRING" id="1619046.US42_C0009G0042"/>
<dbReference type="AlphaFoldDB" id="A0A0G0GBV3"/>
<dbReference type="PATRIC" id="fig|1619046.3.peg.671"/>
<evidence type="ECO:0000313" key="3">
    <source>
        <dbReference type="Proteomes" id="UP000034849"/>
    </source>
</evidence>
<name>A0A0G0GBV3_9BACT</name>
<proteinExistence type="predicted"/>
<comment type="caution">
    <text evidence="2">The sequence shown here is derived from an EMBL/GenBank/DDBJ whole genome shotgun (WGS) entry which is preliminary data.</text>
</comment>